<feature type="chain" id="PRO_5041142305" description="Secreted protein" evidence="3">
    <location>
        <begin position="30"/>
        <end position="88"/>
    </location>
</feature>
<evidence type="ECO:0000256" key="3">
    <source>
        <dbReference type="SAM" id="SignalP"/>
    </source>
</evidence>
<evidence type="ECO:0008006" key="6">
    <source>
        <dbReference type="Google" id="ProtNLM"/>
    </source>
</evidence>
<protein>
    <recommendedName>
        <fullName evidence="6">Secreted protein</fullName>
    </recommendedName>
</protein>
<keyword evidence="2" id="KW-0472">Membrane</keyword>
<keyword evidence="3" id="KW-0732">Signal</keyword>
<organism evidence="4 5">
    <name type="scientific">Corynebacterium silvaticum</name>
    <dbReference type="NCBI Taxonomy" id="2320431"/>
    <lineage>
        <taxon>Bacteria</taxon>
        <taxon>Bacillati</taxon>
        <taxon>Actinomycetota</taxon>
        <taxon>Actinomycetes</taxon>
        <taxon>Mycobacteriales</taxon>
        <taxon>Corynebacteriaceae</taxon>
        <taxon>Corynebacterium</taxon>
    </lineage>
</organism>
<keyword evidence="5" id="KW-1185">Reference proteome</keyword>
<reference evidence="4 5" key="1">
    <citation type="journal article" date="2014" name="BMC Vet. Res.">
        <title>First report of Corynebacterium pseudotuberculosis from caseous lymphadenitis lesions in Black Alentejano pig (Sus scrofa domesticus).</title>
        <authorList>
            <person name="Oliveira M."/>
            <person name="Barroco C."/>
            <person name="Mottola C."/>
            <person name="Santos R."/>
            <person name="Lemsaddek A."/>
            <person name="Tavares L."/>
            <person name="Semedo-Lemsaddek T."/>
        </authorList>
    </citation>
    <scope>NUCLEOTIDE SEQUENCE [LARGE SCALE GENOMIC DNA]</scope>
    <source>
        <strain evidence="4 5">PO100/5</strain>
    </source>
</reference>
<sequence>MKLLSRKALISVATATAIAAGSLSTPAFAEDSTSTSGTNEVKDKGSSGSSDSNISPKDIKEWIGVVSAIIGIITTILTFAGRLDKFFK</sequence>
<feature type="transmembrane region" description="Helical" evidence="2">
    <location>
        <begin position="62"/>
        <end position="83"/>
    </location>
</feature>
<dbReference type="KEGG" id="csil:CBE74_06880"/>
<name>A0A7Y4P792_9CORY</name>
<dbReference type="RefSeq" id="WP_087454071.1">
    <property type="nucleotide sequence ID" value="NZ_CP021417.2"/>
</dbReference>
<evidence type="ECO:0000313" key="4">
    <source>
        <dbReference type="EMBL" id="ARU46258.1"/>
    </source>
</evidence>
<reference evidence="4 5" key="4">
    <citation type="journal article" date="2020" name="PLoS ONE">
        <title>Taxonomic classification of strain PO100/5 shows a broader geographic distribution and genetic markers of the recently described Corynebacterium silvaticum.</title>
        <authorList>
            <person name="Viana M.V.C."/>
            <person name="Profeta R."/>
            <person name="da Silva A.L."/>
            <person name="Hurtado R."/>
            <person name="Cerqueira J.C."/>
            <person name="Ribeiro B.F.S."/>
            <person name="Almeida M.O."/>
            <person name="Morais-Rodrigues F."/>
            <person name="Soares S.C."/>
            <person name="Oliveira M."/>
            <person name="Tavares L."/>
            <person name="Figueiredo H."/>
            <person name="Wattam A.R."/>
            <person name="Barh D."/>
            <person name="Ghosh P."/>
            <person name="Silva A."/>
            <person name="Azevedo V."/>
        </authorList>
    </citation>
    <scope>NUCLEOTIDE SEQUENCE [LARGE SCALE GENOMIC DNA]</scope>
    <source>
        <strain evidence="4 5">PO100/5</strain>
    </source>
</reference>
<dbReference type="GeneID" id="75007975"/>
<gene>
    <name evidence="4" type="ORF">CBE74_06880</name>
</gene>
<dbReference type="AlphaFoldDB" id="A0A7Y4P792"/>
<evidence type="ECO:0000313" key="5">
    <source>
        <dbReference type="Proteomes" id="UP000195652"/>
    </source>
</evidence>
<dbReference type="Proteomes" id="UP000195652">
    <property type="component" value="Chromosome"/>
</dbReference>
<feature type="region of interest" description="Disordered" evidence="1">
    <location>
        <begin position="27"/>
        <end position="56"/>
    </location>
</feature>
<accession>A0A7Y4P792</accession>
<evidence type="ECO:0000256" key="2">
    <source>
        <dbReference type="SAM" id="Phobius"/>
    </source>
</evidence>
<dbReference type="EMBL" id="CP021417">
    <property type="protein sequence ID" value="ARU46258.1"/>
    <property type="molecule type" value="Genomic_DNA"/>
</dbReference>
<reference evidence="4 5" key="3">
    <citation type="journal article" date="2020" name="Int. J. Syst. Evol. Microbiol.">
        <title>Corynebacterium silvaticum sp. nov., a unique group of NTTB corynebacteria in wild boar and roe deer.</title>
        <authorList>
            <person name="Dangel A."/>
            <person name="Berger A."/>
            <person name="Rau J."/>
            <person name="Eisenberg T."/>
            <person name="Kampfer P."/>
            <person name="Margos G."/>
            <person name="Contzen M."/>
            <person name="Busse H.J."/>
            <person name="Konrad R."/>
            <person name="Peters M."/>
            <person name="Sting R."/>
            <person name="Sing A."/>
        </authorList>
    </citation>
    <scope>NUCLEOTIDE SEQUENCE [LARGE SCALE GENOMIC DNA]</scope>
    <source>
        <strain evidence="4 5">PO100/5</strain>
    </source>
</reference>
<feature type="signal peptide" evidence="3">
    <location>
        <begin position="1"/>
        <end position="29"/>
    </location>
</feature>
<reference evidence="4 5" key="2">
    <citation type="journal article" date="2020" name="Antonie Van Leeuwenhoek">
        <title>Phylogenomic characterisation of a novel corynebacterial species pathogenic to animals.</title>
        <authorList>
            <person name="Moller J."/>
            <person name="Musella L."/>
            <person name="Melnikov V."/>
            <person name="Geissdorfer W."/>
            <person name="Burkovski A."/>
            <person name="Sangal V."/>
        </authorList>
    </citation>
    <scope>NUCLEOTIDE SEQUENCE [LARGE SCALE GENOMIC DNA]</scope>
    <source>
        <strain evidence="4 5">PO100/5</strain>
    </source>
</reference>
<proteinExistence type="predicted"/>
<evidence type="ECO:0000256" key="1">
    <source>
        <dbReference type="SAM" id="MobiDB-lite"/>
    </source>
</evidence>
<keyword evidence="2" id="KW-0812">Transmembrane</keyword>
<keyword evidence="2" id="KW-1133">Transmembrane helix</keyword>